<evidence type="ECO:0000313" key="2">
    <source>
        <dbReference type="EMBL" id="TDB66049.1"/>
    </source>
</evidence>
<dbReference type="InterPro" id="IPR006056">
    <property type="entry name" value="RidA"/>
</dbReference>
<dbReference type="CDD" id="cd00448">
    <property type="entry name" value="YjgF_YER057c_UK114_family"/>
    <property type="match status" value="1"/>
</dbReference>
<dbReference type="Pfam" id="PF01042">
    <property type="entry name" value="Ribonuc_L-PSP"/>
    <property type="match status" value="1"/>
</dbReference>
<dbReference type="Proteomes" id="UP000295706">
    <property type="component" value="Unassembled WGS sequence"/>
</dbReference>
<dbReference type="FunFam" id="3.30.1330.40:FF:000001">
    <property type="entry name" value="L-PSP family endoribonuclease"/>
    <property type="match status" value="1"/>
</dbReference>
<dbReference type="InterPro" id="IPR035959">
    <property type="entry name" value="RutC-like_sf"/>
</dbReference>
<gene>
    <name evidence="2" type="ORF">EZE20_09830</name>
</gene>
<dbReference type="Gene3D" id="3.30.1330.40">
    <property type="entry name" value="RutC-like"/>
    <property type="match status" value="1"/>
</dbReference>
<dbReference type="OrthoDB" id="9803101at2"/>
<keyword evidence="3" id="KW-1185">Reference proteome</keyword>
<dbReference type="PANTHER" id="PTHR11803:SF39">
    <property type="entry name" value="2-IMINOBUTANOATE_2-IMINOPROPANOATE DEAMINASE"/>
    <property type="match status" value="1"/>
</dbReference>
<dbReference type="GO" id="GO:0005829">
    <property type="term" value="C:cytosol"/>
    <property type="evidence" value="ECO:0007669"/>
    <property type="project" value="TreeGrafter"/>
</dbReference>
<dbReference type="GO" id="GO:0019239">
    <property type="term" value="F:deaminase activity"/>
    <property type="evidence" value="ECO:0007669"/>
    <property type="project" value="TreeGrafter"/>
</dbReference>
<evidence type="ECO:0000313" key="3">
    <source>
        <dbReference type="Proteomes" id="UP000295706"/>
    </source>
</evidence>
<reference evidence="2 3" key="1">
    <citation type="submission" date="2019-02" db="EMBL/GenBank/DDBJ databases">
        <title>Arundinibacter roseus gen. nov., sp. nov., a new member of the family Cytophagaceae.</title>
        <authorList>
            <person name="Szuroczki S."/>
            <person name="Khayer B."/>
            <person name="Sproer C."/>
            <person name="Toumi M."/>
            <person name="Szabo A."/>
            <person name="Felfoldi T."/>
            <person name="Schumann P."/>
            <person name="Toth E."/>
        </authorList>
    </citation>
    <scope>NUCLEOTIDE SEQUENCE [LARGE SCALE GENOMIC DNA]</scope>
    <source>
        <strain evidence="2 3">DMA-k-7a</strain>
    </source>
</reference>
<dbReference type="PANTHER" id="PTHR11803">
    <property type="entry name" value="2-IMINOBUTANOATE/2-IMINOPROPANOATE DEAMINASE RIDA"/>
    <property type="match status" value="1"/>
</dbReference>
<dbReference type="EMBL" id="SMJU01000005">
    <property type="protein sequence ID" value="TDB66049.1"/>
    <property type="molecule type" value="Genomic_DNA"/>
</dbReference>
<protein>
    <submittedName>
        <fullName evidence="2">RidA family protein</fullName>
    </submittedName>
</protein>
<accession>A0A4R4KHH0</accession>
<proteinExistence type="inferred from homology"/>
<dbReference type="InterPro" id="IPR006175">
    <property type="entry name" value="YjgF/YER057c/UK114"/>
</dbReference>
<organism evidence="2 3">
    <name type="scientific">Arundinibacter roseus</name>
    <dbReference type="NCBI Taxonomy" id="2070510"/>
    <lineage>
        <taxon>Bacteria</taxon>
        <taxon>Pseudomonadati</taxon>
        <taxon>Bacteroidota</taxon>
        <taxon>Cytophagia</taxon>
        <taxon>Cytophagales</taxon>
        <taxon>Spirosomataceae</taxon>
        <taxon>Arundinibacter</taxon>
    </lineage>
</organism>
<dbReference type="SUPFAM" id="SSF55298">
    <property type="entry name" value="YjgF-like"/>
    <property type="match status" value="1"/>
</dbReference>
<comment type="caution">
    <text evidence="2">The sequence shown here is derived from an EMBL/GenBank/DDBJ whole genome shotgun (WGS) entry which is preliminary data.</text>
</comment>
<dbReference type="RefSeq" id="WP_132117026.1">
    <property type="nucleotide sequence ID" value="NZ_SMJU01000005.1"/>
</dbReference>
<name>A0A4R4KHH0_9BACT</name>
<dbReference type="NCBIfam" id="TIGR00004">
    <property type="entry name" value="Rid family detoxifying hydrolase"/>
    <property type="match status" value="1"/>
</dbReference>
<sequence>MKKVFYFLAFLLFVHEGVVAQKQIIRTDKAPVPVGPYSQGVVVNGVLYVAGQLGIDPGTQKLVEGGVEKEFPQLMKNVTAILAAHGLTLKDVVNVTVFMKDLRQFGRVNELYATYFTSDYPARTTVGVSDLPAGAGIEIAVVAAVSVRKRKK</sequence>
<comment type="similarity">
    <text evidence="1">Belongs to the RutC family.</text>
</comment>
<dbReference type="AlphaFoldDB" id="A0A4R4KHH0"/>
<evidence type="ECO:0000256" key="1">
    <source>
        <dbReference type="ARBA" id="ARBA00010552"/>
    </source>
</evidence>